<feature type="domain" description="EF-hand" evidence="4">
    <location>
        <begin position="43"/>
        <end position="78"/>
    </location>
</feature>
<organism evidence="5 6">
    <name type="scientific">Leucocoprinus birnbaumii</name>
    <dbReference type="NCBI Taxonomy" id="56174"/>
    <lineage>
        <taxon>Eukaryota</taxon>
        <taxon>Fungi</taxon>
        <taxon>Dikarya</taxon>
        <taxon>Basidiomycota</taxon>
        <taxon>Agaricomycotina</taxon>
        <taxon>Agaricomycetes</taxon>
        <taxon>Agaricomycetidae</taxon>
        <taxon>Agaricales</taxon>
        <taxon>Agaricineae</taxon>
        <taxon>Agaricaceae</taxon>
        <taxon>Leucocoprinus</taxon>
    </lineage>
</organism>
<dbReference type="Proteomes" id="UP001213000">
    <property type="component" value="Unassembled WGS sequence"/>
</dbReference>
<evidence type="ECO:0000256" key="1">
    <source>
        <dbReference type="ARBA" id="ARBA00022737"/>
    </source>
</evidence>
<evidence type="ECO:0000256" key="2">
    <source>
        <dbReference type="ARBA" id="ARBA00022837"/>
    </source>
</evidence>
<gene>
    <name evidence="5" type="ORF">NP233_g12850</name>
</gene>
<dbReference type="FunFam" id="1.10.238.10:FF:000003">
    <property type="entry name" value="Calmodulin A"/>
    <property type="match status" value="1"/>
</dbReference>
<dbReference type="AlphaFoldDB" id="A0AAD5YPN1"/>
<dbReference type="Pfam" id="PF13405">
    <property type="entry name" value="EF-hand_6"/>
    <property type="match status" value="1"/>
</dbReference>
<dbReference type="CDD" id="cd00051">
    <property type="entry name" value="EFh"/>
    <property type="match status" value="1"/>
</dbReference>
<dbReference type="PROSITE" id="PS50222">
    <property type="entry name" value="EF_HAND_2"/>
    <property type="match status" value="2"/>
</dbReference>
<evidence type="ECO:0000256" key="3">
    <source>
        <dbReference type="SAM" id="MobiDB-lite"/>
    </source>
</evidence>
<feature type="region of interest" description="Disordered" evidence="3">
    <location>
        <begin position="1"/>
        <end position="28"/>
    </location>
</feature>
<feature type="domain" description="EF-hand" evidence="4">
    <location>
        <begin position="135"/>
        <end position="170"/>
    </location>
</feature>
<dbReference type="InterPro" id="IPR018247">
    <property type="entry name" value="EF_Hand_1_Ca_BS"/>
</dbReference>
<dbReference type="InterPro" id="IPR002048">
    <property type="entry name" value="EF_hand_dom"/>
</dbReference>
<dbReference type="PROSITE" id="PS00018">
    <property type="entry name" value="EF_HAND_1"/>
    <property type="match status" value="1"/>
</dbReference>
<keyword evidence="1" id="KW-0677">Repeat</keyword>
<dbReference type="PANTHER" id="PTHR23049">
    <property type="entry name" value="MYOSIN REGULATORY LIGHT CHAIN 2"/>
    <property type="match status" value="1"/>
</dbReference>
<dbReference type="GO" id="GO:0005509">
    <property type="term" value="F:calcium ion binding"/>
    <property type="evidence" value="ECO:0007669"/>
    <property type="project" value="InterPro"/>
</dbReference>
<reference evidence="5" key="1">
    <citation type="submission" date="2022-07" db="EMBL/GenBank/DDBJ databases">
        <title>Genome Sequence of Leucocoprinus birnbaumii.</title>
        <authorList>
            <person name="Buettner E."/>
        </authorList>
    </citation>
    <scope>NUCLEOTIDE SEQUENCE</scope>
    <source>
        <strain evidence="5">VT141</strain>
    </source>
</reference>
<keyword evidence="6" id="KW-1185">Reference proteome</keyword>
<dbReference type="InterPro" id="IPR050403">
    <property type="entry name" value="Myosin_RLC"/>
</dbReference>
<dbReference type="Gene3D" id="1.10.238.10">
    <property type="entry name" value="EF-hand"/>
    <property type="match status" value="2"/>
</dbReference>
<evidence type="ECO:0000259" key="4">
    <source>
        <dbReference type="PROSITE" id="PS50222"/>
    </source>
</evidence>
<proteinExistence type="predicted"/>
<dbReference type="InterPro" id="IPR011992">
    <property type="entry name" value="EF-hand-dom_pair"/>
</dbReference>
<sequence>MSRYPDYLSPNITPTKPGSGFSKSQKSRARREPSGVFSLFQPAQIQQFKEAFQLIDHDKDGWVSEGDLKEIFASLGLRFSQGITPSKKMMDELLNSRPGGHSRGDVFGASSDPNDRGVNFTMFLTMMSERLFEFDVETELLEAFASFDENDSGMVKVDEMKKWLSEVGERMDNYEIDRFLKGSFTDRQGNFNYREWVKVLRVNEENEENQQQQF</sequence>
<feature type="compositionally biased region" description="Polar residues" evidence="3">
    <location>
        <begin position="10"/>
        <end position="24"/>
    </location>
</feature>
<dbReference type="EMBL" id="JANIEX010002036">
    <property type="protein sequence ID" value="KAJ3552565.1"/>
    <property type="molecule type" value="Genomic_DNA"/>
</dbReference>
<accession>A0AAD5YPN1</accession>
<evidence type="ECO:0000313" key="5">
    <source>
        <dbReference type="EMBL" id="KAJ3552565.1"/>
    </source>
</evidence>
<comment type="caution">
    <text evidence="5">The sequence shown here is derived from an EMBL/GenBank/DDBJ whole genome shotgun (WGS) entry which is preliminary data.</text>
</comment>
<keyword evidence="2" id="KW-0106">Calcium</keyword>
<dbReference type="SUPFAM" id="SSF47473">
    <property type="entry name" value="EF-hand"/>
    <property type="match status" value="1"/>
</dbReference>
<evidence type="ECO:0000313" key="6">
    <source>
        <dbReference type="Proteomes" id="UP001213000"/>
    </source>
</evidence>
<dbReference type="SMART" id="SM00054">
    <property type="entry name" value="EFh"/>
    <property type="match status" value="2"/>
</dbReference>
<name>A0AAD5YPN1_9AGAR</name>
<protein>
    <recommendedName>
        <fullName evidence="4">EF-hand domain-containing protein</fullName>
    </recommendedName>
</protein>